<evidence type="ECO:0000259" key="4">
    <source>
        <dbReference type="PROSITE" id="PS51168"/>
    </source>
</evidence>
<dbReference type="InterPro" id="IPR036263">
    <property type="entry name" value="Chorismate_II_sf"/>
</dbReference>
<dbReference type="Pfam" id="PF01817">
    <property type="entry name" value="CM_2"/>
    <property type="match status" value="1"/>
</dbReference>
<dbReference type="SUPFAM" id="SSF48600">
    <property type="entry name" value="Chorismate mutase II"/>
    <property type="match status" value="1"/>
</dbReference>
<dbReference type="RefSeq" id="WP_093203713.1">
    <property type="nucleotide sequence ID" value="NZ_FNGS01000005.1"/>
</dbReference>
<dbReference type="OrthoDB" id="514491at2"/>
<dbReference type="InterPro" id="IPR002701">
    <property type="entry name" value="CM_II_prokaryot"/>
</dbReference>
<dbReference type="EMBL" id="FNGS01000005">
    <property type="protein sequence ID" value="SDM24442.1"/>
    <property type="molecule type" value="Genomic_DNA"/>
</dbReference>
<evidence type="ECO:0000256" key="2">
    <source>
        <dbReference type="ARBA" id="ARBA00023235"/>
    </source>
</evidence>
<evidence type="ECO:0000256" key="3">
    <source>
        <dbReference type="PIRSR" id="PIRSR029775-1"/>
    </source>
</evidence>
<gene>
    <name evidence="5" type="ORF">SAMN04488090_2959</name>
</gene>
<feature type="binding site" evidence="3">
    <location>
        <position position="94"/>
    </location>
    <ligand>
        <name>substrate</name>
    </ligand>
</feature>
<dbReference type="GO" id="GO:0004106">
    <property type="term" value="F:chorismate mutase activity"/>
    <property type="evidence" value="ECO:0007669"/>
    <property type="project" value="UniProtKB-EC"/>
</dbReference>
<dbReference type="PIRSF" id="PIRSF029775">
    <property type="entry name" value="Isochor_pyr_lyas"/>
    <property type="match status" value="1"/>
</dbReference>
<keyword evidence="5" id="KW-0670">Pyruvate</keyword>
<protein>
    <recommendedName>
        <fullName evidence="1">chorismate mutase</fullName>
        <ecNumber evidence="1">5.4.99.5</ecNumber>
    </recommendedName>
</protein>
<dbReference type="AlphaFoldDB" id="A0A1G9RMD7"/>
<dbReference type="PANTHER" id="PTHR38041:SF1">
    <property type="entry name" value="CHORISMATE MUTASE"/>
    <property type="match status" value="1"/>
</dbReference>
<feature type="binding site" evidence="3">
    <location>
        <position position="35"/>
    </location>
    <ligand>
        <name>substrate</name>
    </ligand>
</feature>
<dbReference type="PANTHER" id="PTHR38041">
    <property type="entry name" value="CHORISMATE MUTASE"/>
    <property type="match status" value="1"/>
</dbReference>
<accession>A0A1G9RMD7</accession>
<name>A0A1G9RMD7_9BACT</name>
<feature type="binding site" evidence="3">
    <location>
        <position position="18"/>
    </location>
    <ligand>
        <name>substrate</name>
    </ligand>
</feature>
<feature type="binding site" evidence="3">
    <location>
        <position position="46"/>
    </location>
    <ligand>
        <name>substrate</name>
    </ligand>
</feature>
<dbReference type="InterPro" id="IPR008241">
    <property type="entry name" value="Isochorismate_pyruvate-lyase"/>
</dbReference>
<dbReference type="InterPro" id="IPR051331">
    <property type="entry name" value="Chorismate_mutase-related"/>
</dbReference>
<dbReference type="GO" id="GO:0009697">
    <property type="term" value="P:salicylic acid biosynthetic process"/>
    <property type="evidence" value="ECO:0007669"/>
    <property type="project" value="InterPro"/>
</dbReference>
<reference evidence="5 6" key="1">
    <citation type="submission" date="2016-10" db="EMBL/GenBank/DDBJ databases">
        <authorList>
            <person name="de Groot N.N."/>
        </authorList>
    </citation>
    <scope>NUCLEOTIDE SEQUENCE [LARGE SCALE GENOMIC DNA]</scope>
    <source>
        <strain evidence="5 6">DSM 21668</strain>
    </source>
</reference>
<dbReference type="GO" id="GO:0016835">
    <property type="term" value="F:carbon-oxygen lyase activity"/>
    <property type="evidence" value="ECO:0007669"/>
    <property type="project" value="InterPro"/>
</dbReference>
<keyword evidence="6" id="KW-1185">Reference proteome</keyword>
<dbReference type="Gene3D" id="1.20.59.10">
    <property type="entry name" value="Chorismate mutase"/>
    <property type="match status" value="1"/>
</dbReference>
<dbReference type="Proteomes" id="UP000198901">
    <property type="component" value="Unassembled WGS sequence"/>
</dbReference>
<dbReference type="STRING" id="563176.SAMN04488090_2959"/>
<keyword evidence="2" id="KW-0413">Isomerase</keyword>
<evidence type="ECO:0000313" key="6">
    <source>
        <dbReference type="Proteomes" id="UP000198901"/>
    </source>
</evidence>
<evidence type="ECO:0000256" key="1">
    <source>
        <dbReference type="ARBA" id="ARBA00012404"/>
    </source>
</evidence>
<dbReference type="EC" id="5.4.99.5" evidence="1"/>
<dbReference type="GO" id="GO:0046417">
    <property type="term" value="P:chorismate metabolic process"/>
    <property type="evidence" value="ECO:0007669"/>
    <property type="project" value="InterPro"/>
</dbReference>
<dbReference type="NCBIfam" id="NF005475">
    <property type="entry name" value="PRK07075.1"/>
    <property type="match status" value="1"/>
</dbReference>
<dbReference type="PROSITE" id="PS51168">
    <property type="entry name" value="CHORISMATE_MUT_2"/>
    <property type="match status" value="1"/>
</dbReference>
<evidence type="ECO:0000313" key="5">
    <source>
        <dbReference type="EMBL" id="SDM24442.1"/>
    </source>
</evidence>
<sequence>MHTPVQTPDACRNMDEIRQAIDALDHEVITLWARRFEYVKAAARFKTDEQAVRAPERFEAMLVQRGQWAQDQGLNPKVIQELYRNLVSYFIEEELSHWQQPPAR</sequence>
<keyword evidence="5" id="KW-0456">Lyase</keyword>
<proteinExistence type="predicted"/>
<dbReference type="InterPro" id="IPR036979">
    <property type="entry name" value="CM_dom_sf"/>
</dbReference>
<organism evidence="5 6">
    <name type="scientific">Siphonobacter aquaeclarae</name>
    <dbReference type="NCBI Taxonomy" id="563176"/>
    <lineage>
        <taxon>Bacteria</taxon>
        <taxon>Pseudomonadati</taxon>
        <taxon>Bacteroidota</taxon>
        <taxon>Cytophagia</taxon>
        <taxon>Cytophagales</taxon>
        <taxon>Cytophagaceae</taxon>
        <taxon>Siphonobacter</taxon>
    </lineage>
</organism>
<dbReference type="SMART" id="SM00830">
    <property type="entry name" value="CM_2"/>
    <property type="match status" value="1"/>
</dbReference>
<feature type="domain" description="Chorismate mutase" evidence="4">
    <location>
        <begin position="8"/>
        <end position="98"/>
    </location>
</feature>